<evidence type="ECO:0000256" key="1">
    <source>
        <dbReference type="SAM" id="MobiDB-lite"/>
    </source>
</evidence>
<accession>A0ABQ2KSJ4</accession>
<dbReference type="Proteomes" id="UP000658127">
    <property type="component" value="Unassembled WGS sequence"/>
</dbReference>
<organism evidence="2 3">
    <name type="scientific">Nocardia rhizosphaerihabitans</name>
    <dbReference type="NCBI Taxonomy" id="1691570"/>
    <lineage>
        <taxon>Bacteria</taxon>
        <taxon>Bacillati</taxon>
        <taxon>Actinomycetota</taxon>
        <taxon>Actinomycetes</taxon>
        <taxon>Mycobacteriales</taxon>
        <taxon>Nocardiaceae</taxon>
        <taxon>Nocardia</taxon>
    </lineage>
</organism>
<evidence type="ECO:0000313" key="3">
    <source>
        <dbReference type="Proteomes" id="UP000658127"/>
    </source>
</evidence>
<keyword evidence="3" id="KW-1185">Reference proteome</keyword>
<evidence type="ECO:0000313" key="2">
    <source>
        <dbReference type="EMBL" id="GGN91917.1"/>
    </source>
</evidence>
<feature type="region of interest" description="Disordered" evidence="1">
    <location>
        <begin position="1"/>
        <end position="34"/>
    </location>
</feature>
<comment type="caution">
    <text evidence="2">The sequence shown here is derived from an EMBL/GenBank/DDBJ whole genome shotgun (WGS) entry which is preliminary data.</text>
</comment>
<protein>
    <submittedName>
        <fullName evidence="2">Uncharacterized protein</fullName>
    </submittedName>
</protein>
<name>A0ABQ2KSJ4_9NOCA</name>
<feature type="compositionally biased region" description="Basic and acidic residues" evidence="1">
    <location>
        <begin position="15"/>
        <end position="27"/>
    </location>
</feature>
<dbReference type="EMBL" id="BMNE01000006">
    <property type="protein sequence ID" value="GGN91917.1"/>
    <property type="molecule type" value="Genomic_DNA"/>
</dbReference>
<reference evidence="3" key="1">
    <citation type="journal article" date="2019" name="Int. J. Syst. Evol. Microbiol.">
        <title>The Global Catalogue of Microorganisms (GCM) 10K type strain sequencing project: providing services to taxonomists for standard genome sequencing and annotation.</title>
        <authorList>
            <consortium name="The Broad Institute Genomics Platform"/>
            <consortium name="The Broad Institute Genome Sequencing Center for Infectious Disease"/>
            <person name="Wu L."/>
            <person name="Ma J."/>
        </authorList>
    </citation>
    <scope>NUCLEOTIDE SEQUENCE [LARGE SCALE GENOMIC DNA]</scope>
    <source>
        <strain evidence="3">CGMCC 4.7329</strain>
    </source>
</reference>
<gene>
    <name evidence="2" type="ORF">GCM10011610_52690</name>
</gene>
<proteinExistence type="predicted"/>
<sequence>MGGLRHIRVGGTGADPHREHREREHTGTTDCGASRIHRFSSGQVPSTVPTGPHRVQDEVPITAIDGQTVRLTHPPTDLVFDEK</sequence>